<name>A0ABM8NJS7_9BURK</name>
<evidence type="ECO:0008006" key="3">
    <source>
        <dbReference type="Google" id="ProtNLM"/>
    </source>
</evidence>
<dbReference type="RefSeq" id="WP_201642305.1">
    <property type="nucleotide sequence ID" value="NZ_CAJHCP010000004.1"/>
</dbReference>
<accession>A0ABM8NJS7</accession>
<evidence type="ECO:0000313" key="2">
    <source>
        <dbReference type="Proteomes" id="UP000598032"/>
    </source>
</evidence>
<dbReference type="Proteomes" id="UP000598032">
    <property type="component" value="Unassembled WGS sequence"/>
</dbReference>
<dbReference type="Gene3D" id="3.10.129.10">
    <property type="entry name" value="Hotdog Thioesterase"/>
    <property type="match status" value="2"/>
</dbReference>
<protein>
    <recommendedName>
        <fullName evidence="3">N-terminal of MaoC-like dehydratase domain-containing protein</fullName>
    </recommendedName>
</protein>
<dbReference type="InterPro" id="IPR029069">
    <property type="entry name" value="HotDog_dom_sf"/>
</dbReference>
<keyword evidence="2" id="KW-1185">Reference proteome</keyword>
<dbReference type="SUPFAM" id="SSF54637">
    <property type="entry name" value="Thioesterase/thiol ester dehydrase-isomerase"/>
    <property type="match status" value="2"/>
</dbReference>
<gene>
    <name evidence="1" type="ORF">LMG28140_02212</name>
</gene>
<organism evidence="1 2">
    <name type="scientific">Paraburkholderia metrosideri</name>
    <dbReference type="NCBI Taxonomy" id="580937"/>
    <lineage>
        <taxon>Bacteria</taxon>
        <taxon>Pseudomonadati</taxon>
        <taxon>Pseudomonadota</taxon>
        <taxon>Betaproteobacteria</taxon>
        <taxon>Burkholderiales</taxon>
        <taxon>Burkholderiaceae</taxon>
        <taxon>Paraburkholderia</taxon>
    </lineage>
</organism>
<evidence type="ECO:0000313" key="1">
    <source>
        <dbReference type="EMBL" id="CAD6528919.1"/>
    </source>
</evidence>
<sequence>MPTIPFSASTDTNADAPPFALPSAELCGPLRSPRQMLADQTYDGHRSIHDDATAEKLGLRAAPIEGPTHFSQFDPLLYRLFGRAWLETGCISAHYQNMVVEGEEVRAFVELPVTPQSRYVRIRAEKKDGTPVLTGSASVGDPGGLPPHQLEQRIAQLRPSAGLVINRDLKVGQRGAALETVTMGFDDHMGDHYPFTLNDKLAVITEPCAWYSAEQGTASPWGRPIIPTEMISVLLGSTSAQAGLSGRKPAVGLFAGQQIRRIRGPLFVGQTYELEREIIALSESARTESVWVRTRVYEASADRPLVAEMILNSAVLKASYPRYDEEARSLGVV</sequence>
<reference evidence="1 2" key="1">
    <citation type="submission" date="2020-10" db="EMBL/GenBank/DDBJ databases">
        <authorList>
            <person name="Peeters C."/>
        </authorList>
    </citation>
    <scope>NUCLEOTIDE SEQUENCE [LARGE SCALE GENOMIC DNA]</scope>
    <source>
        <strain evidence="1 2">LMG 28140</strain>
    </source>
</reference>
<dbReference type="EMBL" id="CAJHCP010000004">
    <property type="protein sequence ID" value="CAD6528919.1"/>
    <property type="molecule type" value="Genomic_DNA"/>
</dbReference>
<comment type="caution">
    <text evidence="1">The sequence shown here is derived from an EMBL/GenBank/DDBJ whole genome shotgun (WGS) entry which is preliminary data.</text>
</comment>
<proteinExistence type="predicted"/>